<reference evidence="1 2" key="1">
    <citation type="journal article" date="2019" name="Emerg. Microbes Infect.">
        <title>Comprehensive subspecies identification of 175 nontuberculous mycobacteria species based on 7547 genomic profiles.</title>
        <authorList>
            <person name="Matsumoto Y."/>
            <person name="Kinjo T."/>
            <person name="Motooka D."/>
            <person name="Nabeya D."/>
            <person name="Jung N."/>
            <person name="Uechi K."/>
            <person name="Horii T."/>
            <person name="Iida T."/>
            <person name="Fujita J."/>
            <person name="Nakamura S."/>
        </authorList>
    </citation>
    <scope>NUCLEOTIDE SEQUENCE [LARGE SCALE GENOMIC DNA]</scope>
    <source>
        <strain evidence="1 2">JCM 12688</strain>
    </source>
</reference>
<gene>
    <name evidence="1" type="ORF">MGAD_24330</name>
</gene>
<dbReference type="KEGG" id="mgad:MGAD_24330"/>
<dbReference type="EMBL" id="AP022608">
    <property type="protein sequence ID" value="BBZ18098.1"/>
    <property type="molecule type" value="Genomic_DNA"/>
</dbReference>
<proteinExistence type="predicted"/>
<accession>A0A7I7WQ93</accession>
<dbReference type="NCBIfam" id="TIGR04529">
    <property type="entry name" value="MTB_hemophore"/>
    <property type="match status" value="1"/>
</dbReference>
<dbReference type="Proteomes" id="UP000466187">
    <property type="component" value="Chromosome"/>
</dbReference>
<sequence>MVVAEPMMGNRGESFEGLALNDATMFGRDPHMIKVTLTRLGAAVGGLALSLAAGAGVASAAPDLGPAVNTTCSYPQLVSALNAQGPEAGAQFNKSPMLQAGLRQFLASDPAKRQQMAQNVLAAPAFAPFMGPVEQAFLTCNNF</sequence>
<evidence type="ECO:0000313" key="2">
    <source>
        <dbReference type="Proteomes" id="UP000466187"/>
    </source>
</evidence>
<organism evidence="1 2">
    <name type="scientific">Mycolicibacterium gadium</name>
    <name type="common">Mycobacterium gadium</name>
    <dbReference type="NCBI Taxonomy" id="1794"/>
    <lineage>
        <taxon>Bacteria</taxon>
        <taxon>Bacillati</taxon>
        <taxon>Actinomycetota</taxon>
        <taxon>Actinomycetes</taxon>
        <taxon>Mycobacteriales</taxon>
        <taxon>Mycobacteriaceae</taxon>
        <taxon>Mycolicibacterium</taxon>
    </lineage>
</organism>
<name>A0A7I7WQ93_MYCGU</name>
<dbReference type="GO" id="GO:0020037">
    <property type="term" value="F:heme binding"/>
    <property type="evidence" value="ECO:0007669"/>
    <property type="project" value="InterPro"/>
</dbReference>
<evidence type="ECO:0008006" key="3">
    <source>
        <dbReference type="Google" id="ProtNLM"/>
    </source>
</evidence>
<protein>
    <recommendedName>
        <fullName evidence="3">Hemophore-related protein</fullName>
    </recommendedName>
</protein>
<dbReference type="AlphaFoldDB" id="A0A7I7WQ93"/>
<evidence type="ECO:0000313" key="1">
    <source>
        <dbReference type="EMBL" id="BBZ18098.1"/>
    </source>
</evidence>
<dbReference type="InterPro" id="IPR032407">
    <property type="entry name" value="MHB"/>
</dbReference>